<organism evidence="4 5">
    <name type="scientific">Vibrio hyugaensis</name>
    <dbReference type="NCBI Taxonomy" id="1534743"/>
    <lineage>
        <taxon>Bacteria</taxon>
        <taxon>Pseudomonadati</taxon>
        <taxon>Pseudomonadota</taxon>
        <taxon>Gammaproteobacteria</taxon>
        <taxon>Vibrionales</taxon>
        <taxon>Vibrionaceae</taxon>
        <taxon>Vibrio</taxon>
    </lineage>
</organism>
<dbReference type="PANTHER" id="PTHR22916:SF51">
    <property type="entry name" value="GLYCOSYLTRANSFERASE EPSH-RELATED"/>
    <property type="match status" value="1"/>
</dbReference>
<dbReference type="InterPro" id="IPR001173">
    <property type="entry name" value="Glyco_trans_2-like"/>
</dbReference>
<dbReference type="Proteomes" id="UP001156669">
    <property type="component" value="Unassembled WGS sequence"/>
</dbReference>
<protein>
    <recommendedName>
        <fullName evidence="3">Glycosyltransferase 2-like domain-containing protein</fullName>
    </recommendedName>
</protein>
<dbReference type="Pfam" id="PF00535">
    <property type="entry name" value="Glycos_transf_2"/>
    <property type="match status" value="1"/>
</dbReference>
<evidence type="ECO:0000313" key="4">
    <source>
        <dbReference type="EMBL" id="GLR05475.1"/>
    </source>
</evidence>
<proteinExistence type="predicted"/>
<comment type="caution">
    <text evidence="4">The sequence shown here is derived from an EMBL/GenBank/DDBJ whole genome shotgun (WGS) entry which is preliminary data.</text>
</comment>
<dbReference type="Gene3D" id="3.90.550.10">
    <property type="entry name" value="Spore Coat Polysaccharide Biosynthesis Protein SpsA, Chain A"/>
    <property type="match status" value="1"/>
</dbReference>
<gene>
    <name evidence="4" type="ORF">GCM10007906_30630</name>
</gene>
<evidence type="ECO:0000259" key="3">
    <source>
        <dbReference type="Pfam" id="PF00535"/>
    </source>
</evidence>
<sequence>MISVVIPCYNASKFVETAINSIFEQTTKLDFEIIIVDDGSSDNLIEVVSKYDNLKYIKQKNGGVSKARNTGILNSFFEYVIFLDADDRFNKNLFCELKKRIEDGYDLISWGYLVEKNGSVSDYTNYRIENSEFVGDEFIKLFLSKTVYQCICSFCVKKSVLIQNNITFDVGYKYSEDINFQIEVMSNSHKIKYINKPMFVYTITGTSATSIVSSERIRSISLFDKTREKISENLHDSFDQYVGMNYLYRIGLVIKCENKSCELFESLISTSHVLKRPRLSLSNKRKFVMTVAKTSLPIIKFWFKISKLKYRNRS</sequence>
<evidence type="ECO:0000313" key="5">
    <source>
        <dbReference type="Proteomes" id="UP001156669"/>
    </source>
</evidence>
<evidence type="ECO:0000256" key="1">
    <source>
        <dbReference type="ARBA" id="ARBA00022676"/>
    </source>
</evidence>
<dbReference type="RefSeq" id="WP_045398734.1">
    <property type="nucleotide sequence ID" value="NZ_BBLD01000014.1"/>
</dbReference>
<keyword evidence="5" id="KW-1185">Reference proteome</keyword>
<keyword evidence="2" id="KW-0808">Transferase</keyword>
<accession>A0ABQ5Y8Q9</accession>
<dbReference type="InterPro" id="IPR029044">
    <property type="entry name" value="Nucleotide-diphossugar_trans"/>
</dbReference>
<dbReference type="EMBL" id="BSOE01000054">
    <property type="protein sequence ID" value="GLR05475.1"/>
    <property type="molecule type" value="Genomic_DNA"/>
</dbReference>
<dbReference type="CDD" id="cd00761">
    <property type="entry name" value="Glyco_tranf_GTA_type"/>
    <property type="match status" value="1"/>
</dbReference>
<name>A0ABQ5Y8Q9_9VIBR</name>
<evidence type="ECO:0000256" key="2">
    <source>
        <dbReference type="ARBA" id="ARBA00022679"/>
    </source>
</evidence>
<dbReference type="SUPFAM" id="SSF53448">
    <property type="entry name" value="Nucleotide-diphospho-sugar transferases"/>
    <property type="match status" value="1"/>
</dbReference>
<feature type="domain" description="Glycosyltransferase 2-like" evidence="3">
    <location>
        <begin position="3"/>
        <end position="151"/>
    </location>
</feature>
<reference evidence="5" key="1">
    <citation type="journal article" date="2019" name="Int. J. Syst. Evol. Microbiol.">
        <title>The Global Catalogue of Microorganisms (GCM) 10K type strain sequencing project: providing services to taxonomists for standard genome sequencing and annotation.</title>
        <authorList>
            <consortium name="The Broad Institute Genomics Platform"/>
            <consortium name="The Broad Institute Genome Sequencing Center for Infectious Disease"/>
            <person name="Wu L."/>
            <person name="Ma J."/>
        </authorList>
    </citation>
    <scope>NUCLEOTIDE SEQUENCE [LARGE SCALE GENOMIC DNA]</scope>
    <source>
        <strain evidence="5">NBRC 110633</strain>
    </source>
</reference>
<keyword evidence="1" id="KW-0328">Glycosyltransferase</keyword>
<dbReference type="PANTHER" id="PTHR22916">
    <property type="entry name" value="GLYCOSYLTRANSFERASE"/>
    <property type="match status" value="1"/>
</dbReference>